<comment type="caution">
    <text evidence="1">The sequence shown here is derived from an EMBL/GenBank/DDBJ whole genome shotgun (WGS) entry which is preliminary data.</text>
</comment>
<name>A0A9N9YI30_9HYPO</name>
<reference evidence="1" key="1">
    <citation type="submission" date="2021-10" db="EMBL/GenBank/DDBJ databases">
        <authorList>
            <person name="Piombo E."/>
        </authorList>
    </citation>
    <scope>NUCLEOTIDE SEQUENCE</scope>
</reference>
<evidence type="ECO:0008006" key="3">
    <source>
        <dbReference type="Google" id="ProtNLM"/>
    </source>
</evidence>
<keyword evidence="2" id="KW-1185">Reference proteome</keyword>
<proteinExistence type="predicted"/>
<accession>A0A9N9YI30</accession>
<dbReference type="AlphaFoldDB" id="A0A9N9YI30"/>
<evidence type="ECO:0000313" key="2">
    <source>
        <dbReference type="Proteomes" id="UP000696573"/>
    </source>
</evidence>
<gene>
    <name evidence="1" type="ORF">CRHIZ90672A_00005322</name>
</gene>
<protein>
    <recommendedName>
        <fullName evidence="3">F-box domain-containing protein</fullName>
    </recommendedName>
</protein>
<dbReference type="OrthoDB" id="5333491at2759"/>
<evidence type="ECO:0000313" key="1">
    <source>
        <dbReference type="EMBL" id="CAH0018699.1"/>
    </source>
</evidence>
<dbReference type="Proteomes" id="UP000696573">
    <property type="component" value="Unassembled WGS sequence"/>
</dbReference>
<sequence>MLHQLTPELIALILDNLIEGQPGDRPAPRRLNLSSYATISRTWQWAVEARTFAYIRARNDPGYIDKFRANLAGRRHLVRAVSIKIFLPTEGCSRQNYAQDHDVFASTIDIFMNELHQWERDGDGSGVSPLGLSIFVDSRGRPGRGSSLAKYRFPSLTEDEASRLPTLRRVTSLYIHAAHRAMHPRAVFMLTAAMPCLEELAIRHYDPRRHDKNREARLDHRAAFVAGISNLRARGNLRRLQIAYEAQSLATNHDFSEQSFEDEQGVDPLSEEIRLLSQGPKFEELELDHVPISLDLFYNTRKGDVAATTQTEEAIWESLRKFDIILTMRDAGGRWYFTGTRPDDEDGWVSSGSEYIEDSDFEGSEPETRPRQLVVDEENPYSAWRTELNPETLNPLFTHLSAALGRMPKLASAYIQAVPLHGEDIYFQLSEGDRSSEFVYDPNSMWVPPPEAINMLEGAGWKAKNHS</sequence>
<dbReference type="EMBL" id="CABFNQ020000544">
    <property type="protein sequence ID" value="CAH0018699.1"/>
    <property type="molecule type" value="Genomic_DNA"/>
</dbReference>
<organism evidence="1 2">
    <name type="scientific">Clonostachys rhizophaga</name>
    <dbReference type="NCBI Taxonomy" id="160324"/>
    <lineage>
        <taxon>Eukaryota</taxon>
        <taxon>Fungi</taxon>
        <taxon>Dikarya</taxon>
        <taxon>Ascomycota</taxon>
        <taxon>Pezizomycotina</taxon>
        <taxon>Sordariomycetes</taxon>
        <taxon>Hypocreomycetidae</taxon>
        <taxon>Hypocreales</taxon>
        <taxon>Bionectriaceae</taxon>
        <taxon>Clonostachys</taxon>
    </lineage>
</organism>